<dbReference type="PANTHER" id="PTHR33987:SF1">
    <property type="entry name" value="CALCINEURIN-LIKE METALLO-PHOSPHOESTERASE SUPERFAMILY PROTEIN"/>
    <property type="match status" value="1"/>
</dbReference>
<dbReference type="OrthoDB" id="9810511at2"/>
<dbReference type="STRING" id="583355.Caka_2642"/>
<keyword evidence="3" id="KW-1185">Reference proteome</keyword>
<feature type="domain" description="DUF7800" evidence="1">
    <location>
        <begin position="33"/>
        <end position="121"/>
    </location>
</feature>
<dbReference type="HOGENOM" id="CLU_041740_3_0_0"/>
<dbReference type="AlphaFoldDB" id="D5EPS5"/>
<organism evidence="2 3">
    <name type="scientific">Coraliomargarita akajimensis (strain DSM 45221 / IAM 15411 / JCM 23193 / KCTC 12865 / 04OKA010-24)</name>
    <dbReference type="NCBI Taxonomy" id="583355"/>
    <lineage>
        <taxon>Bacteria</taxon>
        <taxon>Pseudomonadati</taxon>
        <taxon>Verrucomicrobiota</taxon>
        <taxon>Opitutia</taxon>
        <taxon>Puniceicoccales</taxon>
        <taxon>Coraliomargaritaceae</taxon>
        <taxon>Coraliomargarita</taxon>
    </lineage>
</organism>
<sequence length="447" mass="49725">MLVNRTRYMFTSTKLVSLVVLLSLGLAYQAFAGLVSGPMLTHVEMREARIWVQTDSEAQLTIRYRNLESGEEFTSASVEANPELGNTALLTLNAVEPGRRYSYQVLQDGTAVGDAAEFTSPTNYFDRNPPPDFRFAVGGSHYAIEEGFEPPYQLLGGGYGIFQSILQSEPKFMIWAGNTAHLRKSDYTTQAGTIKRFTTARQIDELAPLLSTVPNYAVWGSSDFSPREAGRHYAYRSIVESSFDAFWPRPVKIPGLEGRCSQFRYSDCEFFLLDVQSYRDLSTGLPAILGEAQINWLRNSLRQSDATFKFIISGAPALNPASNPSNLSYANREHTQLMDMLRAEKTPGLFFISGGKSHGEMTKLVHASSYNLFDLTLGPLTASPASSSSELNYFRVPGTSTYQRQFALIDISGPEDDRMLNIQLKSMEGDTLWTRTINASELSTQDD</sequence>
<reference evidence="2 3" key="1">
    <citation type="journal article" date="2010" name="Stand. Genomic Sci.">
        <title>Complete genome sequence of Coraliomargarita akajimensis type strain (04OKA010-24).</title>
        <authorList>
            <person name="Mavromatis K."/>
            <person name="Abt B."/>
            <person name="Brambilla E."/>
            <person name="Lapidus A."/>
            <person name="Copeland A."/>
            <person name="Deshpande S."/>
            <person name="Nolan M."/>
            <person name="Lucas S."/>
            <person name="Tice H."/>
            <person name="Cheng J.F."/>
            <person name="Han C."/>
            <person name="Detter J.C."/>
            <person name="Woyke T."/>
            <person name="Goodwin L."/>
            <person name="Pitluck S."/>
            <person name="Held B."/>
            <person name="Brettin T."/>
            <person name="Tapia R."/>
            <person name="Ivanova N."/>
            <person name="Mikhailova N."/>
            <person name="Pati A."/>
            <person name="Liolios K."/>
            <person name="Chen A."/>
            <person name="Palaniappan K."/>
            <person name="Land M."/>
            <person name="Hauser L."/>
            <person name="Chang Y.J."/>
            <person name="Jeffries C.D."/>
            <person name="Rohde M."/>
            <person name="Goker M."/>
            <person name="Bristow J."/>
            <person name="Eisen J.A."/>
            <person name="Markowitz V."/>
            <person name="Hugenholtz P."/>
            <person name="Klenk H.P."/>
            <person name="Kyrpides N.C."/>
        </authorList>
    </citation>
    <scope>NUCLEOTIDE SEQUENCE [LARGE SCALE GENOMIC DNA]</scope>
    <source>
        <strain evidence="3">DSM 45221 / IAM 15411 / JCM 23193 / KCTC 12865</strain>
    </source>
</reference>
<accession>D5EPS5</accession>
<proteinExistence type="predicted"/>
<dbReference type="EMBL" id="CP001998">
    <property type="protein sequence ID" value="ADE55658.1"/>
    <property type="molecule type" value="Genomic_DNA"/>
</dbReference>
<dbReference type="SUPFAM" id="SSF56300">
    <property type="entry name" value="Metallo-dependent phosphatases"/>
    <property type="match status" value="1"/>
</dbReference>
<dbReference type="Pfam" id="PF25077">
    <property type="entry name" value="DUF7800"/>
    <property type="match status" value="1"/>
</dbReference>
<evidence type="ECO:0000313" key="3">
    <source>
        <dbReference type="Proteomes" id="UP000000925"/>
    </source>
</evidence>
<protein>
    <submittedName>
        <fullName evidence="2">Phosphodiesterase I</fullName>
    </submittedName>
</protein>
<dbReference type="Gene3D" id="3.60.21.70">
    <property type="entry name" value="PhoD-like phosphatase"/>
    <property type="match status" value="1"/>
</dbReference>
<dbReference type="eggNOG" id="COG3540">
    <property type="taxonomic scope" value="Bacteria"/>
</dbReference>
<dbReference type="InterPro" id="IPR038607">
    <property type="entry name" value="PhoD-like_sf"/>
</dbReference>
<dbReference type="InterPro" id="IPR029052">
    <property type="entry name" value="Metallo-depent_PP-like"/>
</dbReference>
<dbReference type="InterPro" id="IPR056702">
    <property type="entry name" value="DUF7800"/>
</dbReference>
<dbReference type="PANTHER" id="PTHR33987">
    <property type="entry name" value="CALCINEURIN-LIKE METALLO-PHOSPHOESTERASE SUPERFAMILY PROTEIN"/>
    <property type="match status" value="1"/>
</dbReference>
<dbReference type="Proteomes" id="UP000000925">
    <property type="component" value="Chromosome"/>
</dbReference>
<name>D5EPS5_CORAD</name>
<evidence type="ECO:0000313" key="2">
    <source>
        <dbReference type="EMBL" id="ADE55658.1"/>
    </source>
</evidence>
<evidence type="ECO:0000259" key="1">
    <source>
        <dbReference type="Pfam" id="PF25077"/>
    </source>
</evidence>
<dbReference type="RefSeq" id="WP_013044380.1">
    <property type="nucleotide sequence ID" value="NC_014008.1"/>
</dbReference>
<dbReference type="KEGG" id="caa:Caka_2642"/>
<gene>
    <name evidence="2" type="ordered locus">Caka_2642</name>
</gene>